<dbReference type="InterPro" id="IPR054595">
    <property type="entry name" value="DBL_C"/>
</dbReference>
<dbReference type="EMBL" id="KI927100">
    <property type="protein sequence ID" value="ETW32767.1"/>
    <property type="molecule type" value="Genomic_DNA"/>
</dbReference>
<feature type="domain" description="Duffy-binding-like" evidence="8">
    <location>
        <begin position="311"/>
        <end position="469"/>
    </location>
</feature>
<dbReference type="FunFam" id="1.20.58.830:FF:000001">
    <property type="entry name" value="Erythrocyte membrane protein 1, PfEMP1"/>
    <property type="match status" value="1"/>
</dbReference>
<feature type="domain" description="Duffy-binding-like" evidence="8">
    <location>
        <begin position="1040"/>
        <end position="1162"/>
    </location>
</feature>
<feature type="compositionally biased region" description="Basic and acidic residues" evidence="2">
    <location>
        <begin position="2014"/>
        <end position="2024"/>
    </location>
</feature>
<feature type="domain" description="Cysteine-rich interdomain region 1 gamma" evidence="6">
    <location>
        <begin position="1749"/>
        <end position="1799"/>
    </location>
</feature>
<feature type="compositionally biased region" description="Basic and acidic residues" evidence="2">
    <location>
        <begin position="714"/>
        <end position="731"/>
    </location>
</feature>
<feature type="domain" description="Duffy-antigen binding" evidence="4">
    <location>
        <begin position="119"/>
        <end position="307"/>
    </location>
</feature>
<evidence type="ECO:0000259" key="7">
    <source>
        <dbReference type="Pfam" id="PF21807"/>
    </source>
</evidence>
<evidence type="ECO:0000259" key="6">
    <source>
        <dbReference type="Pfam" id="PF18562"/>
    </source>
</evidence>
<feature type="compositionally biased region" description="Basic and acidic residues" evidence="2">
    <location>
        <begin position="1947"/>
        <end position="1961"/>
    </location>
</feature>
<dbReference type="InterPro" id="IPR042202">
    <property type="entry name" value="Duffy-ag-bd_sf"/>
</dbReference>
<dbReference type="FunFam" id="1.20.58.1930:FF:000001">
    <property type="entry name" value="Erythrocyte membrane protein 1, PfEMP1"/>
    <property type="match status" value="1"/>
</dbReference>
<feature type="compositionally biased region" description="Basic and acidic residues" evidence="2">
    <location>
        <begin position="1482"/>
        <end position="1497"/>
    </location>
</feature>
<protein>
    <recommendedName>
        <fullName evidence="11">Erythrocyte membrane protein 1, PfEMP1</fullName>
    </recommendedName>
</protein>
<dbReference type="GO" id="GO:0016020">
    <property type="term" value="C:membrane"/>
    <property type="evidence" value="ECO:0007669"/>
    <property type="project" value="InterPro"/>
</dbReference>
<feature type="compositionally biased region" description="Polar residues" evidence="2">
    <location>
        <begin position="1523"/>
        <end position="1537"/>
    </location>
</feature>
<feature type="non-terminal residue" evidence="9">
    <location>
        <position position="2052"/>
    </location>
</feature>
<feature type="compositionally biased region" description="Polar residues" evidence="2">
    <location>
        <begin position="1290"/>
        <end position="1300"/>
    </location>
</feature>
<feature type="region of interest" description="Disordered" evidence="2">
    <location>
        <begin position="1476"/>
        <end position="1537"/>
    </location>
</feature>
<dbReference type="Pfam" id="PF18562">
    <property type="entry name" value="CIDR1_gamma"/>
    <property type="match status" value="1"/>
</dbReference>
<feature type="domain" description="Duffy-binding-like" evidence="8">
    <location>
        <begin position="1554"/>
        <end position="1704"/>
    </location>
</feature>
<dbReference type="Pfam" id="PF03011">
    <property type="entry name" value="PFEMP"/>
    <property type="match status" value="2"/>
</dbReference>
<dbReference type="FunFam" id="1.20.58.1930:FF:000002">
    <property type="entry name" value="Erythrocyte membrane protein 1, PfEMP1"/>
    <property type="match status" value="1"/>
</dbReference>
<evidence type="ECO:0000259" key="5">
    <source>
        <dbReference type="Pfam" id="PF15447"/>
    </source>
</evidence>
<evidence type="ECO:0000313" key="9">
    <source>
        <dbReference type="EMBL" id="ETW32767.1"/>
    </source>
</evidence>
<evidence type="ECO:0000259" key="8">
    <source>
        <dbReference type="Pfam" id="PF22672"/>
    </source>
</evidence>
<feature type="domain" description="Duffy-antigen binding" evidence="4">
    <location>
        <begin position="1270"/>
        <end position="1482"/>
    </location>
</feature>
<feature type="region of interest" description="Disordered" evidence="2">
    <location>
        <begin position="1947"/>
        <end position="2052"/>
    </location>
</feature>
<evidence type="ECO:0008006" key="11">
    <source>
        <dbReference type="Google" id="ProtNLM"/>
    </source>
</evidence>
<dbReference type="Pfam" id="PF21807">
    <property type="entry name" value="PfEMP1_CIDRalpha1_dom"/>
    <property type="match status" value="1"/>
</dbReference>
<feature type="compositionally biased region" description="Basic and acidic residues" evidence="2">
    <location>
        <begin position="818"/>
        <end position="827"/>
    </location>
</feature>
<dbReference type="InterPro" id="IPR004258">
    <property type="entry name" value="DBL"/>
</dbReference>
<dbReference type="Pfam" id="PF05424">
    <property type="entry name" value="Duffy_binding"/>
    <property type="match status" value="3"/>
</dbReference>
<evidence type="ECO:0000256" key="2">
    <source>
        <dbReference type="SAM" id="MobiDB-lite"/>
    </source>
</evidence>
<organism evidence="9 10">
    <name type="scientific">Plasmodium falciparum Tanzania</name>
    <name type="common">2000708</name>
    <dbReference type="NCBI Taxonomy" id="1036725"/>
    <lineage>
        <taxon>Eukaryota</taxon>
        <taxon>Sar</taxon>
        <taxon>Alveolata</taxon>
        <taxon>Apicomplexa</taxon>
        <taxon>Aconoidasida</taxon>
        <taxon>Haemosporida</taxon>
        <taxon>Plasmodiidae</taxon>
        <taxon>Plasmodium</taxon>
        <taxon>Plasmodium (Laverania)</taxon>
    </lineage>
</organism>
<evidence type="ECO:0000256" key="1">
    <source>
        <dbReference type="SAM" id="Coils"/>
    </source>
</evidence>
<feature type="region of interest" description="Disordered" evidence="2">
    <location>
        <begin position="818"/>
        <end position="841"/>
    </location>
</feature>
<feature type="compositionally biased region" description="Acidic residues" evidence="2">
    <location>
        <begin position="1967"/>
        <end position="1981"/>
    </location>
</feature>
<keyword evidence="1" id="KW-0175">Coiled coil</keyword>
<dbReference type="Gene3D" id="1.20.58.830">
    <property type="match status" value="3"/>
</dbReference>
<dbReference type="Pfam" id="PF22672">
    <property type="entry name" value="DBL_C"/>
    <property type="match status" value="3"/>
</dbReference>
<reference evidence="9 10" key="1">
    <citation type="submission" date="2013-02" db="EMBL/GenBank/DDBJ databases">
        <title>The Genome Annotation of Plasmodium falciparum Tanzania (2000708).</title>
        <authorList>
            <consortium name="The Broad Institute Genome Sequencing Platform"/>
            <consortium name="The Broad Institute Genome Sequencing Center for Infectious Disease"/>
            <person name="Neafsey D."/>
            <person name="Hoffman S."/>
            <person name="Volkman S."/>
            <person name="Rosenthal P."/>
            <person name="Walker B."/>
            <person name="Young S.K."/>
            <person name="Zeng Q."/>
            <person name="Gargeya S."/>
            <person name="Fitzgerald M."/>
            <person name="Haas B."/>
            <person name="Abouelleil A."/>
            <person name="Allen A.W."/>
            <person name="Alvarado L."/>
            <person name="Arachchi H.M."/>
            <person name="Berlin A.M."/>
            <person name="Chapman S.B."/>
            <person name="Gainer-Dewar J."/>
            <person name="Goldberg J."/>
            <person name="Griggs A."/>
            <person name="Gujja S."/>
            <person name="Hansen M."/>
            <person name="Howarth C."/>
            <person name="Imamovic A."/>
            <person name="Ireland A."/>
            <person name="Larimer J."/>
            <person name="McCowan C."/>
            <person name="Murphy C."/>
            <person name="Pearson M."/>
            <person name="Poon T.W."/>
            <person name="Priest M."/>
            <person name="Roberts A."/>
            <person name="Saif S."/>
            <person name="Shea T."/>
            <person name="Sisk P."/>
            <person name="Sykes S."/>
            <person name="Wortman J."/>
            <person name="Nusbaum C."/>
            <person name="Birren B."/>
        </authorList>
    </citation>
    <scope>NUCLEOTIDE SEQUENCE [LARGE SCALE GENOMIC DNA]</scope>
    <source>
        <strain evidence="10">Tanzania (2000708)</strain>
    </source>
</reference>
<feature type="region of interest" description="Disordered" evidence="2">
    <location>
        <begin position="488"/>
        <end position="508"/>
    </location>
</feature>
<evidence type="ECO:0000259" key="4">
    <source>
        <dbReference type="Pfam" id="PF05424"/>
    </source>
</evidence>
<gene>
    <name evidence="9" type="ORF">PFTANZ_06513</name>
</gene>
<dbReference type="Gene3D" id="1.20.58.1930">
    <property type="match status" value="2"/>
</dbReference>
<dbReference type="SUPFAM" id="SSF140924">
    <property type="entry name" value="Duffy binding domain-like"/>
    <property type="match status" value="5"/>
</dbReference>
<feature type="domain" description="Duffy-binding-like" evidence="3">
    <location>
        <begin position="580"/>
        <end position="723"/>
    </location>
</feature>
<feature type="region of interest" description="Disordered" evidence="2">
    <location>
        <begin position="714"/>
        <end position="754"/>
    </location>
</feature>
<sequence>MGPPGGHGASGGGKDDYKNATNVKELLDRIGEKIQDIAHKAAVDYISELKGELSKAKFLDGGNVQHPDEDPCKLRYTHDTNVSWGVIHPCDNRLANLFSEESASQCSTSRISGNDTNSGSCAPYRKLQLCDYNLEKITDANVTNTHNLLVDVLLAAKHEGDSLSKYMNENPKIIPKSNVCTVLARSFADIGDIIRGKDLYVGNRKEKEKEKLQNNLKSIFKKIYGELKNRDAIERYKDDGDNFFKLREDWWNINRQQVWKAMTCSAPIDGVQYFRKTCSGKNPTHEKCQCISRDPPTYFDYVPQFLRWFEEWAEEFCRIKELRLQNVKNSCRGVNESGNKRYCSRNGYDCTGTIIKRKKFRPDPECTNCLFECNHYQDWIDNKMEEFKKQKQKCENEIYKNSTTNKRTNNNVNVMYYEDFYKELRGKHTTVNQFLNSLNEENKCKGIEKTDNESKIDFNDSKKTFSTSKYCKPCPECGVKKENGEFSERDLSDPECKGEAVHKPPDNVNPTDIEVLYSGVGKEDITEKLSEFCRKPNNEYGSKNEKWNCYYENKDNNQCKMQTNNQKVESHSKIMKFDEFFIFWVTYMLNDCIDWKKKITKCINNGSAWRCKNKCKNNCKCFEKWVKKKQHEWKHIKEQYEKQPDLVNEHHFGILEFFLEFQFFPLIKKAYGNEDAIEKIQEFLDKKSKKEDSEIEDKRDIIDILLEHELEEAQECRENNPEEENCSKEPHDDLDDEDDLYEDETHYNPCSAQPGGRYTVRVKDIAKQMHRRAKTQMRKNSVVDGDNKLEGDIFKVTFRNGGVGKNLNGQICNIDTKYSNDSRRDGEPCTGKDGNQGGDRMKIGTEWSHFKKKEMSYKDFYLPPRRQHMCTSNLENLNVSWVTENGKAIHSLLGDVILTAKMDAQEIIKRYKSQNNIKNVTDPKDNESACRALRYSFADIADIIRGNDLWDHNDQTTLQNHLKSVFKNIKEKLPGIQGKYAGDENRTPPYKQLREDWWSANRSQVWKAMICETPSGKNPCSGTDVPLDDYIPQRLRWMTEWAEWYCKVQKEAYEELEKKCKECKDKDGGKDCTKESGTVCTNCAEACKEYKKEINKWKKQWEQMELEYTLLYHLAKTTSRDGIGAYSGAVGEKDKPVVAFLQKLQEANKSSASKRSKRSIDAITTDPTTPYSTAAGYIHQELPNVGCNTQTRFCGESHKDYAFRHQPHDHDTPCNCDKPPKKEACAIVEKMLTKDNTALKDACDLKYNKGKNYGWKCVSSGDTTSDKGSICVPPRRRRLYVGKLQEWASGGNTQSSQPQTGGDKATQAKSPQGPTSAGTPSGSHRDPLLAAFVESAAVETFFLWHRYKKIKDKEKKEKKEAGILSLEDKEENPQSELNSGKIPEEFKRQMFYTLGDYRDICVGNKTMIEVLKASGDTKMKEISDKIKEILEKVDKKQQPAPKTGNTTPESWWQAHGPDIWNGMICALTYEEKDAKGQSAKIEQNEDLKNALWDSDKKQPKKPKKDNDHDYTYDGVKLKEENSGTRTSETPSASGENTHLSKFVLRPPYFRYLEEWGESFCRERAKRLAQIKHECKVGQGSGKQQNIPKCSCYGEDCEEISKQNYSTVRDFNCPKCGIHCSFYKKWIKIKKAEYDKQKSAYEQQKKCQTQSNGDQSNKAGNVFCGTLENLSEAKDFLKTLGPCSKNNENGVGKPIFDKETETFGPATNCKPCPKFKTNCQNGDCKGANGNTCKNGTITAQNIQNKTDGNGNIHMRVSDNSITGFAGDLEACGSAGIFEGIRKEQWECGYVCGVDICEQTNVNRGTDGKEYIQIRALARRWVENFLEDYNKIKHKISHCINDKTKSTSICGCNDKCKCVEQWIAKKREEWKTIRDRYFEQYKGADNNMKSLVRTFLEGLQSQIDFKKATGRKNISDFESKVCNCPENSKQKDEKKDIIDCLLDKLGEKAKNCPGKRSGEEKECQTSTPVEDDEEPLEETEENTEEAKKNMMPKICPPQTQPEPEKEDGCKPAPPPSDDKVDQHPEAKPPSSPEPSPAAPPAAEPPQADEPSKPI</sequence>
<feature type="compositionally biased region" description="Polar residues" evidence="2">
    <location>
        <begin position="1307"/>
        <end position="1322"/>
    </location>
</feature>
<dbReference type="GO" id="GO:0046789">
    <property type="term" value="F:host cell surface receptor binding"/>
    <property type="evidence" value="ECO:0007669"/>
    <property type="project" value="InterPro"/>
</dbReference>
<feature type="compositionally biased region" description="Pro residues" evidence="2">
    <location>
        <begin position="2025"/>
        <end position="2041"/>
    </location>
</feature>
<feature type="coiled-coil region" evidence="1">
    <location>
        <begin position="1046"/>
        <end position="1107"/>
    </location>
</feature>
<dbReference type="FunFam" id="1.20.58.830:FF:000005">
    <property type="entry name" value="Erythrocyte membrane protein 1, PfEMP1"/>
    <property type="match status" value="1"/>
</dbReference>
<feature type="domain" description="PfEMP1 CIDRalpha1" evidence="7">
    <location>
        <begin position="511"/>
        <end position="566"/>
    </location>
</feature>
<feature type="compositionally biased region" description="Basic and acidic residues" evidence="2">
    <location>
        <begin position="488"/>
        <end position="505"/>
    </location>
</feature>
<evidence type="ECO:0000313" key="10">
    <source>
        <dbReference type="Proteomes" id="UP000030708"/>
    </source>
</evidence>
<feature type="compositionally biased region" description="Basic and acidic residues" evidence="2">
    <location>
        <begin position="1504"/>
        <end position="1522"/>
    </location>
</feature>
<feature type="domain" description="Duffy-binding-like" evidence="3">
    <location>
        <begin position="1817"/>
        <end position="1956"/>
    </location>
</feature>
<dbReference type="Proteomes" id="UP000030708">
    <property type="component" value="Unassembled WGS sequence"/>
</dbReference>
<evidence type="ECO:0000259" key="3">
    <source>
        <dbReference type="Pfam" id="PF03011"/>
    </source>
</evidence>
<dbReference type="Pfam" id="PF15447">
    <property type="entry name" value="NTS"/>
    <property type="match status" value="1"/>
</dbReference>
<dbReference type="InterPro" id="IPR029210">
    <property type="entry name" value="PfEMP1_NTS"/>
</dbReference>
<name>A0A024VWE0_PLAFA</name>
<dbReference type="InterPro" id="IPR008602">
    <property type="entry name" value="Duffy-antigen-binding"/>
</dbReference>
<feature type="compositionally biased region" description="Acidic residues" evidence="2">
    <location>
        <begin position="732"/>
        <end position="742"/>
    </location>
</feature>
<reference evidence="9 10" key="2">
    <citation type="submission" date="2013-02" db="EMBL/GenBank/DDBJ databases">
        <title>The Genome Sequence of Plasmodium falciparum Tanzania (2000708).</title>
        <authorList>
            <consortium name="The Broad Institute Genome Sequencing Platform"/>
            <consortium name="The Broad Institute Genome Sequencing Center for Infectious Disease"/>
            <person name="Neafsey D."/>
            <person name="Cheeseman I."/>
            <person name="Volkman S."/>
            <person name="Adams J."/>
            <person name="Walker B."/>
            <person name="Young S.K."/>
            <person name="Zeng Q."/>
            <person name="Gargeya S."/>
            <person name="Fitzgerald M."/>
            <person name="Haas B."/>
            <person name="Abouelleil A."/>
            <person name="Alvarado L."/>
            <person name="Arachchi H.M."/>
            <person name="Berlin A.M."/>
            <person name="Chapman S.B."/>
            <person name="Dewar J."/>
            <person name="Goldberg J."/>
            <person name="Griggs A."/>
            <person name="Gujja S."/>
            <person name="Hansen M."/>
            <person name="Howarth C."/>
            <person name="Imamovic A."/>
            <person name="Larimer J."/>
            <person name="McCowan C."/>
            <person name="Murphy C."/>
            <person name="Neiman D."/>
            <person name="Pearson M."/>
            <person name="Priest M."/>
            <person name="Roberts A."/>
            <person name="Saif S."/>
            <person name="Shea T."/>
            <person name="Sisk P."/>
            <person name="Sykes S."/>
            <person name="Wortman J."/>
            <person name="Nusbaum C."/>
            <person name="Birren B."/>
        </authorList>
    </citation>
    <scope>NUCLEOTIDE SEQUENCE [LARGE SCALE GENOMIC DNA]</scope>
    <source>
        <strain evidence="10">Tanzania (2000708)</strain>
    </source>
</reference>
<feature type="region of interest" description="Disordered" evidence="2">
    <location>
        <begin position="1285"/>
        <end position="1326"/>
    </location>
</feature>
<accession>A0A024VWE0</accession>
<feature type="domain" description="Plasmodium falciparum erythrocyte membrane protein-1 N-terminal segment" evidence="5">
    <location>
        <begin position="23"/>
        <end position="57"/>
    </location>
</feature>
<dbReference type="Gene3D" id="1.20.1310.20">
    <property type="entry name" value="Duffy-antigen binding domain"/>
    <property type="match status" value="3"/>
</dbReference>
<proteinExistence type="predicted"/>
<dbReference type="InterPro" id="IPR049158">
    <property type="entry name" value="PfEMP1_CIDRalpha1_dom"/>
</dbReference>
<dbReference type="InterPro" id="IPR041480">
    <property type="entry name" value="CIDR1_gamma"/>
</dbReference>
<feature type="domain" description="Duffy-antigen binding" evidence="4">
    <location>
        <begin position="860"/>
        <end position="1036"/>
    </location>
</feature>